<dbReference type="SUPFAM" id="SSF47203">
    <property type="entry name" value="Acyl-CoA dehydrogenase C-terminal domain-like"/>
    <property type="match status" value="1"/>
</dbReference>
<dbReference type="Pfam" id="PF02771">
    <property type="entry name" value="Acyl-CoA_dh_N"/>
    <property type="match status" value="1"/>
</dbReference>
<protein>
    <submittedName>
        <fullName evidence="8">Acyl-CoA dehydrogenase</fullName>
        <ecNumber evidence="8">1.3.99.-</ecNumber>
    </submittedName>
</protein>
<dbReference type="Pfam" id="PF00441">
    <property type="entry name" value="Acyl-CoA_dh_1"/>
    <property type="match status" value="1"/>
</dbReference>
<dbReference type="InterPro" id="IPR009075">
    <property type="entry name" value="AcylCo_DH/oxidase_C"/>
</dbReference>
<dbReference type="InterPro" id="IPR036250">
    <property type="entry name" value="AcylCo_DH-like_C"/>
</dbReference>
<evidence type="ECO:0000256" key="4">
    <source>
        <dbReference type="ARBA" id="ARBA00022827"/>
    </source>
</evidence>
<dbReference type="InterPro" id="IPR009100">
    <property type="entry name" value="AcylCoA_DH/oxidase_NM_dom_sf"/>
</dbReference>
<comment type="caution">
    <text evidence="8">The sequence shown here is derived from an EMBL/GenBank/DDBJ whole genome shotgun (WGS) entry which is preliminary data.</text>
</comment>
<keyword evidence="3" id="KW-0285">Flavoprotein</keyword>
<dbReference type="FunFam" id="1.20.140.10:FF:000012">
    <property type="entry name" value="Acyl-CoA dehydrogenase fadE12"/>
    <property type="match status" value="1"/>
</dbReference>
<gene>
    <name evidence="8" type="ORF">CBM2586_B130285</name>
</gene>
<evidence type="ECO:0000259" key="6">
    <source>
        <dbReference type="Pfam" id="PF02770"/>
    </source>
</evidence>
<dbReference type="InterPro" id="IPR006089">
    <property type="entry name" value="Acyl-CoA_DH_CS"/>
</dbReference>
<dbReference type="Proteomes" id="UP000257016">
    <property type="component" value="Unassembled WGS sequence"/>
</dbReference>
<evidence type="ECO:0000259" key="5">
    <source>
        <dbReference type="Pfam" id="PF00441"/>
    </source>
</evidence>
<dbReference type="GO" id="GO:0003995">
    <property type="term" value="F:acyl-CoA dehydrogenase activity"/>
    <property type="evidence" value="ECO:0007669"/>
    <property type="project" value="InterPro"/>
</dbReference>
<dbReference type="PROSITE" id="PS00073">
    <property type="entry name" value="ACYL_COA_DH_2"/>
    <property type="match status" value="1"/>
</dbReference>
<feature type="domain" description="Acyl-CoA dehydrogenase/oxidase N-terminal" evidence="7">
    <location>
        <begin position="90"/>
        <end position="196"/>
    </location>
</feature>
<proteinExistence type="inferred from homology"/>
<evidence type="ECO:0000259" key="7">
    <source>
        <dbReference type="Pfam" id="PF02771"/>
    </source>
</evidence>
<dbReference type="SUPFAM" id="SSF56645">
    <property type="entry name" value="Acyl-CoA dehydrogenase NM domain-like"/>
    <property type="match status" value="1"/>
</dbReference>
<dbReference type="FunFam" id="1.10.540.10:FF:000013">
    <property type="entry name" value="Acyl-CoA dehydrogenase"/>
    <property type="match status" value="1"/>
</dbReference>
<accession>A0A375CI41</accession>
<dbReference type="GO" id="GO:0050660">
    <property type="term" value="F:flavin adenine dinucleotide binding"/>
    <property type="evidence" value="ECO:0007669"/>
    <property type="project" value="InterPro"/>
</dbReference>
<evidence type="ECO:0000256" key="3">
    <source>
        <dbReference type="ARBA" id="ARBA00022630"/>
    </source>
</evidence>
<dbReference type="PANTHER" id="PTHR43884:SF12">
    <property type="entry name" value="ISOVALERYL-COA DEHYDROGENASE, MITOCHONDRIAL-RELATED"/>
    <property type="match status" value="1"/>
</dbReference>
<comment type="similarity">
    <text evidence="2">Belongs to the acyl-CoA dehydrogenase family.</text>
</comment>
<dbReference type="EC" id="1.3.99.-" evidence="8"/>
<dbReference type="PANTHER" id="PTHR43884">
    <property type="entry name" value="ACYL-COA DEHYDROGENASE"/>
    <property type="match status" value="1"/>
</dbReference>
<evidence type="ECO:0000256" key="2">
    <source>
        <dbReference type="ARBA" id="ARBA00009347"/>
    </source>
</evidence>
<dbReference type="InterPro" id="IPR013786">
    <property type="entry name" value="AcylCoA_DH/ox_N"/>
</dbReference>
<dbReference type="Gene3D" id="1.10.540.10">
    <property type="entry name" value="Acyl-CoA dehydrogenase/oxidase, N-terminal domain"/>
    <property type="match status" value="1"/>
</dbReference>
<dbReference type="Gene3D" id="2.40.110.10">
    <property type="entry name" value="Butyryl-CoA Dehydrogenase, subunit A, domain 2"/>
    <property type="match status" value="1"/>
</dbReference>
<dbReference type="EMBL" id="OFSN01000019">
    <property type="protein sequence ID" value="SOY71515.1"/>
    <property type="molecule type" value="Genomic_DNA"/>
</dbReference>
<dbReference type="AlphaFoldDB" id="A0A375CI41"/>
<feature type="domain" description="Acyl-CoA oxidase/dehydrogenase middle" evidence="6">
    <location>
        <begin position="201"/>
        <end position="299"/>
    </location>
</feature>
<feature type="domain" description="Acyl-CoA dehydrogenase/oxidase C-terminal" evidence="5">
    <location>
        <begin position="312"/>
        <end position="445"/>
    </location>
</feature>
<evidence type="ECO:0000313" key="8">
    <source>
        <dbReference type="EMBL" id="SOY71515.1"/>
    </source>
</evidence>
<comment type="cofactor">
    <cofactor evidence="1">
        <name>FAD</name>
        <dbReference type="ChEBI" id="CHEBI:57692"/>
    </cofactor>
</comment>
<reference evidence="8" key="1">
    <citation type="submission" date="2018-01" db="EMBL/GenBank/DDBJ databases">
        <authorList>
            <person name="Clerissi C."/>
        </authorList>
    </citation>
    <scope>NUCLEOTIDE SEQUENCE</scope>
    <source>
        <strain evidence="8">Cupriavidus taiwanensis LMG 19430</strain>
    </source>
</reference>
<dbReference type="InterPro" id="IPR037069">
    <property type="entry name" value="AcylCoA_DH/ox_N_sf"/>
</dbReference>
<name>A0A375CI41_9BURK</name>
<dbReference type="InterPro" id="IPR046373">
    <property type="entry name" value="Acyl-CoA_Oxase/DH_mid-dom_sf"/>
</dbReference>
<organism evidence="8">
    <name type="scientific">Cupriavidus taiwanensis</name>
    <dbReference type="NCBI Taxonomy" id="164546"/>
    <lineage>
        <taxon>Bacteria</taxon>
        <taxon>Pseudomonadati</taxon>
        <taxon>Pseudomonadota</taxon>
        <taxon>Betaproteobacteria</taxon>
        <taxon>Burkholderiales</taxon>
        <taxon>Burkholderiaceae</taxon>
        <taxon>Cupriavidus</taxon>
    </lineage>
</organism>
<keyword evidence="4" id="KW-0274">FAD</keyword>
<dbReference type="FunFam" id="2.40.110.10:FF:000014">
    <property type="entry name" value="Probable acyl-CoA dehydrogenase"/>
    <property type="match status" value="1"/>
</dbReference>
<sequence>MSPKPRLRYSTMPMAGFGDCETGERAERGAACPDLSRVEGALSESLIAPPAERRDHGGYHAASAIRHAATDTDRPQGSAMIEQTLSNNFHEIRDAIRALCAEFPDEYFRKVDEQRAYPEAFVNALTAAGWLAALIPQEYGGSGLGLTEASVIMEEINRCGGNSGACHGQMYNMGTLLRHGSQAQKEKYLPKIASGEWRLQSMGVTEPTTGTDTTKIKTSAVKKDGRYVVNGQKVWISRVQHSDFMILLARTTPLADVKKKSEGMSIFMVDLHEAQKKGLTVRPIPNMVNHETNELFFEDLEIPEENLIGEEGKGFKYILDGLNAERTLIAAECIGDGYWFMDRVTKYVKERQVFGRPIGQNQGVQFPIAESFIELEAANLMRWKACELFDKHESMGAQANMAKYLAAKASWEAGNACLQFHGGFGFACEYDVERKFRETRLYQVAPISTNLIYSFVAEHVLGLPRSF</sequence>
<dbReference type="InterPro" id="IPR006091">
    <property type="entry name" value="Acyl-CoA_Oxase/DH_mid-dom"/>
</dbReference>
<keyword evidence="8" id="KW-0560">Oxidoreductase</keyword>
<dbReference type="Gene3D" id="1.20.140.10">
    <property type="entry name" value="Butyryl-CoA Dehydrogenase, subunit A, domain 3"/>
    <property type="match status" value="1"/>
</dbReference>
<dbReference type="Pfam" id="PF02770">
    <property type="entry name" value="Acyl-CoA_dh_M"/>
    <property type="match status" value="1"/>
</dbReference>
<evidence type="ECO:0000256" key="1">
    <source>
        <dbReference type="ARBA" id="ARBA00001974"/>
    </source>
</evidence>